<gene>
    <name evidence="1" type="ORF">L6164_004116</name>
</gene>
<evidence type="ECO:0000313" key="1">
    <source>
        <dbReference type="EMBL" id="KAI4355334.1"/>
    </source>
</evidence>
<evidence type="ECO:0000313" key="2">
    <source>
        <dbReference type="Proteomes" id="UP000828941"/>
    </source>
</evidence>
<organism evidence="1 2">
    <name type="scientific">Bauhinia variegata</name>
    <name type="common">Purple orchid tree</name>
    <name type="synonym">Phanera variegata</name>
    <dbReference type="NCBI Taxonomy" id="167791"/>
    <lineage>
        <taxon>Eukaryota</taxon>
        <taxon>Viridiplantae</taxon>
        <taxon>Streptophyta</taxon>
        <taxon>Embryophyta</taxon>
        <taxon>Tracheophyta</taxon>
        <taxon>Spermatophyta</taxon>
        <taxon>Magnoliopsida</taxon>
        <taxon>eudicotyledons</taxon>
        <taxon>Gunneridae</taxon>
        <taxon>Pentapetalae</taxon>
        <taxon>rosids</taxon>
        <taxon>fabids</taxon>
        <taxon>Fabales</taxon>
        <taxon>Fabaceae</taxon>
        <taxon>Cercidoideae</taxon>
        <taxon>Cercideae</taxon>
        <taxon>Bauhiniinae</taxon>
        <taxon>Bauhinia</taxon>
    </lineage>
</organism>
<keyword evidence="2" id="KW-1185">Reference proteome</keyword>
<sequence length="472" mass="53828">MDSPGEILENMPLGFRFRPTDEELVNHYLKLKVLGDNSRVRIIREVDICKFEPWDLPALSEVKSDDPEWFFFSPRDLKYSNSNRANRTTKAGFWKATGKDRNVKIRGTNNVIGTKKTLVFYKGRVPHGVKTNWIIHEYHATIFPVDQRTYVLCRLMNKHEKKTDEGPSSHMASDYENQAIADQFPEVNSLEEVNLESIFPEPAQAEVYPFDSLQQSPVVSEQERTFPFYLPDTTEEEDNAFLNAIIADEDVFYTEQRSHAFVTDYTPSKPLRKVYYESSDTEAEVISARSSKMVKSSHYGTVHAGSQLISNQQVNSMQKDIMQDDFWGVGTSSADSTKDGHLSINCISIVSSPSPPRRHKPQDHPKSSQKASARRQTQRKVSSKEMSKNEAEKEISILQTKKDQGKTQGSNFRKKSETTSIQSSEVDRKGSFIYWETQSSLNLNPHSVYLVNVVVGFCLLIVTVWDLISSRN</sequence>
<accession>A0ACB9Q2J2</accession>
<reference evidence="1 2" key="1">
    <citation type="journal article" date="2022" name="DNA Res.">
        <title>Chromosomal-level genome assembly of the orchid tree Bauhinia variegata (Leguminosae; Cercidoideae) supports the allotetraploid origin hypothesis of Bauhinia.</title>
        <authorList>
            <person name="Zhong Y."/>
            <person name="Chen Y."/>
            <person name="Zheng D."/>
            <person name="Pang J."/>
            <person name="Liu Y."/>
            <person name="Luo S."/>
            <person name="Meng S."/>
            <person name="Qian L."/>
            <person name="Wei D."/>
            <person name="Dai S."/>
            <person name="Zhou R."/>
        </authorList>
    </citation>
    <scope>NUCLEOTIDE SEQUENCE [LARGE SCALE GENOMIC DNA]</scope>
    <source>
        <strain evidence="1">BV-YZ2020</strain>
    </source>
</reference>
<dbReference type="Proteomes" id="UP000828941">
    <property type="component" value="Chromosome 2"/>
</dbReference>
<dbReference type="EMBL" id="CM039427">
    <property type="protein sequence ID" value="KAI4355334.1"/>
    <property type="molecule type" value="Genomic_DNA"/>
</dbReference>
<protein>
    <submittedName>
        <fullName evidence="1">Uncharacterized protein</fullName>
    </submittedName>
</protein>
<name>A0ACB9Q2J2_BAUVA</name>
<proteinExistence type="predicted"/>
<comment type="caution">
    <text evidence="1">The sequence shown here is derived from an EMBL/GenBank/DDBJ whole genome shotgun (WGS) entry which is preliminary data.</text>
</comment>